<evidence type="ECO:0000313" key="2">
    <source>
        <dbReference type="EMBL" id="AZU61090.1"/>
    </source>
</evidence>
<evidence type="ECO:0000256" key="1">
    <source>
        <dbReference type="SAM" id="Phobius"/>
    </source>
</evidence>
<dbReference type="Proteomes" id="UP000282892">
    <property type="component" value="Chromosome"/>
</dbReference>
<gene>
    <name evidence="2" type="ORF">CHR53_07385</name>
</gene>
<dbReference type="KEGG" id="nmk:CHR53_07385"/>
<name>A0A3Q9QV83_9BACI</name>
<keyword evidence="1" id="KW-0472">Membrane</keyword>
<evidence type="ECO:0000313" key="3">
    <source>
        <dbReference type="Proteomes" id="UP000282892"/>
    </source>
</evidence>
<keyword evidence="1" id="KW-0812">Transmembrane</keyword>
<sequence>MEAVGVKKPRNVIGFAILVIILLGTLWGGIVESNAPQPLSAANMTEKQRSDNDKNVLMKYLKEYDVEKIDVDYKYDSITLHIKAKSSDQYVSDKAAKIKRDARDILEERRAELTLEKDSHKYMIIVIGKDGHVIK</sequence>
<keyword evidence="3" id="KW-1185">Reference proteome</keyword>
<reference evidence="2 3" key="1">
    <citation type="submission" date="2017-07" db="EMBL/GenBank/DDBJ databases">
        <title>The complete genome sequence of Bacillus mesonae strain H20-5, an efficient strain improving plant abiotic stress resistance.</title>
        <authorList>
            <person name="Kim S.Y."/>
            <person name="Song H."/>
            <person name="Sang M.K."/>
            <person name="Weon H.-Y."/>
            <person name="Song J."/>
        </authorList>
    </citation>
    <scope>NUCLEOTIDE SEQUENCE [LARGE SCALE GENOMIC DNA]</scope>
    <source>
        <strain evidence="2 3">H20-5</strain>
    </source>
</reference>
<organism evidence="2 3">
    <name type="scientific">Neobacillus mesonae</name>
    <dbReference type="NCBI Taxonomy" id="1193713"/>
    <lineage>
        <taxon>Bacteria</taxon>
        <taxon>Bacillati</taxon>
        <taxon>Bacillota</taxon>
        <taxon>Bacilli</taxon>
        <taxon>Bacillales</taxon>
        <taxon>Bacillaceae</taxon>
        <taxon>Neobacillus</taxon>
    </lineage>
</organism>
<protein>
    <recommendedName>
        <fullName evidence="4">DUF4030 domain-containing protein</fullName>
    </recommendedName>
</protein>
<proteinExistence type="predicted"/>
<feature type="transmembrane region" description="Helical" evidence="1">
    <location>
        <begin position="12"/>
        <end position="30"/>
    </location>
</feature>
<dbReference type="AlphaFoldDB" id="A0A3Q9QV83"/>
<dbReference type="EMBL" id="CP022572">
    <property type="protein sequence ID" value="AZU61090.1"/>
    <property type="molecule type" value="Genomic_DNA"/>
</dbReference>
<accession>A0A3Q9QV83</accession>
<evidence type="ECO:0008006" key="4">
    <source>
        <dbReference type="Google" id="ProtNLM"/>
    </source>
</evidence>
<keyword evidence="1" id="KW-1133">Transmembrane helix</keyword>